<keyword evidence="2" id="KW-1185">Reference proteome</keyword>
<reference evidence="1 2" key="2">
    <citation type="submission" date="2019-08" db="EMBL/GenBank/DDBJ databases">
        <title>Jejuicoccus antrihumi gen. nov., sp. nov., a new member of the family Dermacoccaceae isolated from a cave.</title>
        <authorList>
            <person name="Schumann P."/>
            <person name="Kim I.S."/>
        </authorList>
    </citation>
    <scope>NUCLEOTIDE SEQUENCE [LARGE SCALE GENOMIC DNA]</scope>
    <source>
        <strain evidence="1 2">C5-26</strain>
    </source>
</reference>
<reference evidence="1 2" key="1">
    <citation type="submission" date="2019-05" db="EMBL/GenBank/DDBJ databases">
        <authorList>
            <person name="Lee S.D."/>
        </authorList>
    </citation>
    <scope>NUCLEOTIDE SEQUENCE [LARGE SCALE GENOMIC DNA]</scope>
    <source>
        <strain evidence="1 2">C5-26</strain>
    </source>
</reference>
<gene>
    <name evidence="1" type="ORF">FGL98_03885</name>
</gene>
<evidence type="ECO:0000313" key="2">
    <source>
        <dbReference type="Proteomes" id="UP000320244"/>
    </source>
</evidence>
<sequence length="59" mass="6878">MPRYRFLDGMGDVVAEEEFADHATAMTWLREEDELDEPVQRVEYLGPEGDWRWAGAFEG</sequence>
<dbReference type="Proteomes" id="UP000320244">
    <property type="component" value="Unassembled WGS sequence"/>
</dbReference>
<dbReference type="EMBL" id="VCQV01000004">
    <property type="protein sequence ID" value="TWP37864.1"/>
    <property type="molecule type" value="Genomic_DNA"/>
</dbReference>
<dbReference type="AlphaFoldDB" id="A0A563E7R0"/>
<dbReference type="RefSeq" id="WP_146315407.1">
    <property type="nucleotide sequence ID" value="NZ_VCQV01000004.1"/>
</dbReference>
<name>A0A563E7R0_9MICO</name>
<comment type="caution">
    <text evidence="1">The sequence shown here is derived from an EMBL/GenBank/DDBJ whole genome shotgun (WGS) entry which is preliminary data.</text>
</comment>
<organism evidence="1 2">
    <name type="scientific">Leekyejoonella antrihumi</name>
    <dbReference type="NCBI Taxonomy" id="1660198"/>
    <lineage>
        <taxon>Bacteria</taxon>
        <taxon>Bacillati</taxon>
        <taxon>Actinomycetota</taxon>
        <taxon>Actinomycetes</taxon>
        <taxon>Micrococcales</taxon>
        <taxon>Dermacoccaceae</taxon>
        <taxon>Leekyejoonella</taxon>
    </lineage>
</organism>
<accession>A0A563E7R0</accession>
<proteinExistence type="predicted"/>
<protein>
    <submittedName>
        <fullName evidence="1">Uncharacterized protein</fullName>
    </submittedName>
</protein>
<dbReference type="OrthoDB" id="3789780at2"/>
<evidence type="ECO:0000313" key="1">
    <source>
        <dbReference type="EMBL" id="TWP37864.1"/>
    </source>
</evidence>